<reference evidence="8 9" key="1">
    <citation type="submission" date="2013-03" db="EMBL/GenBank/DDBJ databases">
        <title>The Genome Sequence of Cladophialophora psammophila CBS 110553.</title>
        <authorList>
            <consortium name="The Broad Institute Genomics Platform"/>
            <person name="Cuomo C."/>
            <person name="de Hoog S."/>
            <person name="Gorbushina A."/>
            <person name="Walker B."/>
            <person name="Young S.K."/>
            <person name="Zeng Q."/>
            <person name="Gargeya S."/>
            <person name="Fitzgerald M."/>
            <person name="Haas B."/>
            <person name="Abouelleil A."/>
            <person name="Allen A.W."/>
            <person name="Alvarado L."/>
            <person name="Arachchi H.M."/>
            <person name="Berlin A.M."/>
            <person name="Chapman S.B."/>
            <person name="Gainer-Dewar J."/>
            <person name="Goldberg J."/>
            <person name="Griggs A."/>
            <person name="Gujja S."/>
            <person name="Hansen M."/>
            <person name="Howarth C."/>
            <person name="Imamovic A."/>
            <person name="Ireland A."/>
            <person name="Larimer J."/>
            <person name="McCowan C."/>
            <person name="Murphy C."/>
            <person name="Pearson M."/>
            <person name="Poon T.W."/>
            <person name="Priest M."/>
            <person name="Roberts A."/>
            <person name="Saif S."/>
            <person name="Shea T."/>
            <person name="Sisk P."/>
            <person name="Sykes S."/>
            <person name="Wortman J."/>
            <person name="Nusbaum C."/>
            <person name="Birren B."/>
        </authorList>
    </citation>
    <scope>NUCLEOTIDE SEQUENCE [LARGE SCALE GENOMIC DNA]</scope>
    <source>
        <strain evidence="8 9">CBS 110553</strain>
    </source>
</reference>
<comment type="similarity">
    <text evidence="1 6">Belongs to the aldehyde dehydrogenase family.</text>
</comment>
<dbReference type="RefSeq" id="XP_007743795.1">
    <property type="nucleotide sequence ID" value="XM_007745605.1"/>
</dbReference>
<keyword evidence="2 6" id="KW-0560">Oxidoreductase</keyword>
<dbReference type="InterPro" id="IPR015590">
    <property type="entry name" value="Aldehyde_DH_dom"/>
</dbReference>
<sequence length="430" mass="46357">MRSREWRSFPPQLRAGLLSRLADLILRDADDLATIEAIDAGILFRDSKTLHIPQAVETLRFFATLTDTAGRSLDIPGGFAYTRREPFGVCAAIVAWNAPLMITIWKLAPAIATGNVLIIKTSELAPLYGQKLAQLVLEAGFPPGVIAILPGLGQVAGKALAEHSLVRKISFTGSRLTGRSILKAAAATNLKKVTLELGGKSPSIVFDDADIDNAVFWTELGSTANNGQVCALGSRIYVQDSIYDGFVKAFQQRAAVTKPTYGDPLSSKTTKGPIINRTQYEKILHYIKKGKEEGGKLLLGGSALDSGIFVENTVFTDVTEDMTVVREEIFGPVATITKFSSEDEVVSKANASEYGLNAAVFTKDISRARRVSDALEVGTVTVNCWGILNANTPFGGVKQSGFGRDMGLEALNEWTTVKTVKHLLLNPVKI</sequence>
<feature type="domain" description="Aldehyde dehydrogenase" evidence="7">
    <location>
        <begin position="4"/>
        <end position="420"/>
    </location>
</feature>
<dbReference type="InterPro" id="IPR029510">
    <property type="entry name" value="Ald_DH_CS_GLU"/>
</dbReference>
<dbReference type="InterPro" id="IPR016162">
    <property type="entry name" value="Ald_DH_N"/>
</dbReference>
<dbReference type="PROSITE" id="PS00687">
    <property type="entry name" value="ALDEHYDE_DEHYDR_GLU"/>
    <property type="match status" value="1"/>
</dbReference>
<name>W9WWB7_9EURO</name>
<organism evidence="8 9">
    <name type="scientific">Cladophialophora psammophila CBS 110553</name>
    <dbReference type="NCBI Taxonomy" id="1182543"/>
    <lineage>
        <taxon>Eukaryota</taxon>
        <taxon>Fungi</taxon>
        <taxon>Dikarya</taxon>
        <taxon>Ascomycota</taxon>
        <taxon>Pezizomycotina</taxon>
        <taxon>Eurotiomycetes</taxon>
        <taxon>Chaetothyriomycetidae</taxon>
        <taxon>Chaetothyriales</taxon>
        <taxon>Herpotrichiellaceae</taxon>
        <taxon>Cladophialophora</taxon>
    </lineage>
</organism>
<dbReference type="GO" id="GO:0046394">
    <property type="term" value="P:carboxylic acid biosynthetic process"/>
    <property type="evidence" value="ECO:0007669"/>
    <property type="project" value="UniProtKB-ARBA"/>
</dbReference>
<protein>
    <recommendedName>
        <fullName evidence="3">aldehyde dehydrogenase (NAD(+))</fullName>
        <ecNumber evidence="3">1.2.1.3</ecNumber>
    </recommendedName>
</protein>
<evidence type="ECO:0000256" key="1">
    <source>
        <dbReference type="ARBA" id="ARBA00009986"/>
    </source>
</evidence>
<dbReference type="Pfam" id="PF00171">
    <property type="entry name" value="Aldedh"/>
    <property type="match status" value="1"/>
</dbReference>
<dbReference type="EMBL" id="AMGX01000006">
    <property type="protein sequence ID" value="EXJ72497.1"/>
    <property type="molecule type" value="Genomic_DNA"/>
</dbReference>
<dbReference type="AlphaFoldDB" id="W9WWB7"/>
<evidence type="ECO:0000259" key="7">
    <source>
        <dbReference type="Pfam" id="PF00171"/>
    </source>
</evidence>
<dbReference type="Gene3D" id="3.40.605.10">
    <property type="entry name" value="Aldehyde Dehydrogenase, Chain A, domain 1"/>
    <property type="match status" value="1"/>
</dbReference>
<comment type="caution">
    <text evidence="8">The sequence shown here is derived from an EMBL/GenBank/DDBJ whole genome shotgun (WGS) entry which is preliminary data.</text>
</comment>
<accession>W9WWB7</accession>
<evidence type="ECO:0000256" key="4">
    <source>
        <dbReference type="ARBA" id="ARBA00049194"/>
    </source>
</evidence>
<evidence type="ECO:0000256" key="2">
    <source>
        <dbReference type="ARBA" id="ARBA00023002"/>
    </source>
</evidence>
<dbReference type="eggNOG" id="KOG2450">
    <property type="taxonomic scope" value="Eukaryota"/>
</dbReference>
<dbReference type="FunFam" id="3.40.309.10:FF:000012">
    <property type="entry name" value="Betaine aldehyde dehydrogenase"/>
    <property type="match status" value="1"/>
</dbReference>
<dbReference type="Gene3D" id="3.40.309.10">
    <property type="entry name" value="Aldehyde Dehydrogenase, Chain A, domain 2"/>
    <property type="match status" value="1"/>
</dbReference>
<dbReference type="GeneID" id="19189722"/>
<dbReference type="FunFam" id="3.40.605.10:FF:000007">
    <property type="entry name" value="NAD/NADP-dependent betaine aldehyde dehydrogenase"/>
    <property type="match status" value="1"/>
</dbReference>
<dbReference type="SUPFAM" id="SSF53720">
    <property type="entry name" value="ALDH-like"/>
    <property type="match status" value="1"/>
</dbReference>
<dbReference type="FunFam" id="3.40.605.10:FF:000026">
    <property type="entry name" value="Aldehyde dehydrogenase, putative"/>
    <property type="match status" value="1"/>
</dbReference>
<dbReference type="STRING" id="1182543.W9WWB7"/>
<proteinExistence type="inferred from homology"/>
<feature type="active site" evidence="5">
    <location>
        <position position="196"/>
    </location>
</feature>
<evidence type="ECO:0000256" key="6">
    <source>
        <dbReference type="RuleBase" id="RU003345"/>
    </source>
</evidence>
<evidence type="ECO:0000256" key="3">
    <source>
        <dbReference type="ARBA" id="ARBA00024226"/>
    </source>
</evidence>
<gene>
    <name evidence="8" type="ORF">A1O5_05002</name>
</gene>
<dbReference type="GO" id="GO:0004029">
    <property type="term" value="F:aldehyde dehydrogenase (NAD+) activity"/>
    <property type="evidence" value="ECO:0007669"/>
    <property type="project" value="UniProtKB-EC"/>
</dbReference>
<evidence type="ECO:0000313" key="8">
    <source>
        <dbReference type="EMBL" id="EXJ72497.1"/>
    </source>
</evidence>
<dbReference type="InterPro" id="IPR016161">
    <property type="entry name" value="Ald_DH/histidinol_DH"/>
</dbReference>
<dbReference type="HOGENOM" id="CLU_005391_0_1_1"/>
<dbReference type="PANTHER" id="PTHR11699">
    <property type="entry name" value="ALDEHYDE DEHYDROGENASE-RELATED"/>
    <property type="match status" value="1"/>
</dbReference>
<evidence type="ECO:0000256" key="5">
    <source>
        <dbReference type="PROSITE-ProRule" id="PRU10007"/>
    </source>
</evidence>
<keyword evidence="9" id="KW-1185">Reference proteome</keyword>
<evidence type="ECO:0000313" key="9">
    <source>
        <dbReference type="Proteomes" id="UP000019471"/>
    </source>
</evidence>
<comment type="catalytic activity">
    <reaction evidence="4">
        <text>an aldehyde + NAD(+) + H2O = a carboxylate + NADH + 2 H(+)</text>
        <dbReference type="Rhea" id="RHEA:16185"/>
        <dbReference type="ChEBI" id="CHEBI:15377"/>
        <dbReference type="ChEBI" id="CHEBI:15378"/>
        <dbReference type="ChEBI" id="CHEBI:17478"/>
        <dbReference type="ChEBI" id="CHEBI:29067"/>
        <dbReference type="ChEBI" id="CHEBI:57540"/>
        <dbReference type="ChEBI" id="CHEBI:57945"/>
        <dbReference type="EC" id="1.2.1.3"/>
    </reaction>
</comment>
<dbReference type="InterPro" id="IPR016163">
    <property type="entry name" value="Ald_DH_C"/>
</dbReference>
<dbReference type="Proteomes" id="UP000019471">
    <property type="component" value="Unassembled WGS sequence"/>
</dbReference>
<dbReference type="OrthoDB" id="310895at2759"/>
<dbReference type="EC" id="1.2.1.3" evidence="3"/>